<dbReference type="InterPro" id="IPR049680">
    <property type="entry name" value="FLVCR1-2_SLC49-like"/>
</dbReference>
<evidence type="ECO:0000256" key="2">
    <source>
        <dbReference type="ARBA" id="ARBA00022692"/>
    </source>
</evidence>
<dbReference type="Proteomes" id="UP000625711">
    <property type="component" value="Unassembled WGS sequence"/>
</dbReference>
<comment type="subcellular location">
    <subcellularLocation>
        <location evidence="1">Membrane</location>
        <topology evidence="1">Multi-pass membrane protein</topology>
    </subcellularLocation>
</comment>
<name>A0A834LXB1_RHYFE</name>
<evidence type="ECO:0000256" key="1">
    <source>
        <dbReference type="ARBA" id="ARBA00004141"/>
    </source>
</evidence>
<dbReference type="GO" id="GO:0097037">
    <property type="term" value="P:heme export"/>
    <property type="evidence" value="ECO:0007669"/>
    <property type="project" value="TreeGrafter"/>
</dbReference>
<feature type="non-terminal residue" evidence="7">
    <location>
        <position position="1"/>
    </location>
</feature>
<dbReference type="OrthoDB" id="422206at2759"/>
<evidence type="ECO:0000256" key="3">
    <source>
        <dbReference type="ARBA" id="ARBA00022989"/>
    </source>
</evidence>
<feature type="transmembrane region" description="Helical" evidence="5">
    <location>
        <begin position="42"/>
        <end position="59"/>
    </location>
</feature>
<keyword evidence="3 5" id="KW-1133">Transmembrane helix</keyword>
<comment type="caution">
    <text evidence="7">The sequence shown here is derived from an EMBL/GenBank/DDBJ whole genome shotgun (WGS) entry which is preliminary data.</text>
</comment>
<evidence type="ECO:0008006" key="9">
    <source>
        <dbReference type="Google" id="ProtNLM"/>
    </source>
</evidence>
<dbReference type="PANTHER" id="PTHR10924:SF4">
    <property type="entry name" value="GH15861P"/>
    <property type="match status" value="1"/>
</dbReference>
<dbReference type="InterPro" id="IPR036259">
    <property type="entry name" value="MFS_trans_sf"/>
</dbReference>
<gene>
    <name evidence="7" type="ORF">GWI33_001872</name>
    <name evidence="6" type="ORF">GWI33_001873</name>
</gene>
<dbReference type="GO" id="GO:0016020">
    <property type="term" value="C:membrane"/>
    <property type="evidence" value="ECO:0007669"/>
    <property type="project" value="UniProtKB-SubCell"/>
</dbReference>
<dbReference type="GO" id="GO:0015232">
    <property type="term" value="F:heme transmembrane transporter activity"/>
    <property type="evidence" value="ECO:0007669"/>
    <property type="project" value="TreeGrafter"/>
</dbReference>
<protein>
    <recommendedName>
        <fullName evidence="9">Major facilitator superfamily (MFS) profile domain-containing protein</fullName>
    </recommendedName>
</protein>
<keyword evidence="4 5" id="KW-0472">Membrane</keyword>
<proteinExistence type="predicted"/>
<dbReference type="EMBL" id="JAACXV010020817">
    <property type="protein sequence ID" value="KAF7263561.1"/>
    <property type="molecule type" value="Genomic_DNA"/>
</dbReference>
<evidence type="ECO:0000313" key="8">
    <source>
        <dbReference type="Proteomes" id="UP000625711"/>
    </source>
</evidence>
<accession>A0A834LXB1</accession>
<feature type="transmembrane region" description="Helical" evidence="5">
    <location>
        <begin position="71"/>
        <end position="87"/>
    </location>
</feature>
<feature type="transmembrane region" description="Helical" evidence="5">
    <location>
        <begin position="94"/>
        <end position="114"/>
    </location>
</feature>
<dbReference type="Gene3D" id="1.20.1250.20">
    <property type="entry name" value="MFS general substrate transporter like domains"/>
    <property type="match status" value="1"/>
</dbReference>
<dbReference type="EMBL" id="JAACXV010020818">
    <property type="protein sequence ID" value="KAF7263560.1"/>
    <property type="molecule type" value="Genomic_DNA"/>
</dbReference>
<dbReference type="AlphaFoldDB" id="A0A834LXB1"/>
<evidence type="ECO:0000256" key="5">
    <source>
        <dbReference type="SAM" id="Phobius"/>
    </source>
</evidence>
<evidence type="ECO:0000256" key="4">
    <source>
        <dbReference type="ARBA" id="ARBA00023136"/>
    </source>
</evidence>
<organism evidence="7 8">
    <name type="scientific">Rhynchophorus ferrugineus</name>
    <name type="common">Red palm weevil</name>
    <name type="synonym">Curculio ferrugineus</name>
    <dbReference type="NCBI Taxonomy" id="354439"/>
    <lineage>
        <taxon>Eukaryota</taxon>
        <taxon>Metazoa</taxon>
        <taxon>Ecdysozoa</taxon>
        <taxon>Arthropoda</taxon>
        <taxon>Hexapoda</taxon>
        <taxon>Insecta</taxon>
        <taxon>Pterygota</taxon>
        <taxon>Neoptera</taxon>
        <taxon>Endopterygota</taxon>
        <taxon>Coleoptera</taxon>
        <taxon>Polyphaga</taxon>
        <taxon>Cucujiformia</taxon>
        <taxon>Curculionidae</taxon>
        <taxon>Dryophthorinae</taxon>
        <taxon>Rhynchophorus</taxon>
    </lineage>
</organism>
<reference evidence="7" key="1">
    <citation type="submission" date="2020-08" db="EMBL/GenBank/DDBJ databases">
        <title>Genome sequencing and assembly of the red palm weevil Rhynchophorus ferrugineus.</title>
        <authorList>
            <person name="Dias G.B."/>
            <person name="Bergman C.M."/>
            <person name="Manee M."/>
        </authorList>
    </citation>
    <scope>NUCLEOTIDE SEQUENCE</scope>
    <source>
        <strain evidence="7">AA-2017</strain>
        <tissue evidence="7">Whole larva</tissue>
    </source>
</reference>
<evidence type="ECO:0000313" key="7">
    <source>
        <dbReference type="EMBL" id="KAF7263561.1"/>
    </source>
</evidence>
<feature type="transmembrane region" description="Helical" evidence="5">
    <location>
        <begin position="6"/>
        <end position="30"/>
    </location>
</feature>
<keyword evidence="8" id="KW-1185">Reference proteome</keyword>
<evidence type="ECO:0000313" key="6">
    <source>
        <dbReference type="EMBL" id="KAF7263560.1"/>
    </source>
</evidence>
<sequence>FLIHTLGYGISFGIFSAFGTLLNQFVLSYFPGATEDAGRMGLVMTTFGMSGGFLAGVILDKTHKYKECNLLIYLGSALCLCALLFCLQIKAKIMVYLTIAIFGFFLNAYIPAGIEFASELTYPANESTTTGLMTAVSQTLGKKSVNLISNYQWK</sequence>
<dbReference type="SUPFAM" id="SSF103473">
    <property type="entry name" value="MFS general substrate transporter"/>
    <property type="match status" value="1"/>
</dbReference>
<dbReference type="PANTHER" id="PTHR10924">
    <property type="entry name" value="MAJOR FACILITATOR SUPERFAMILY PROTEIN-RELATED"/>
    <property type="match status" value="1"/>
</dbReference>
<dbReference type="GO" id="GO:0020037">
    <property type="term" value="F:heme binding"/>
    <property type="evidence" value="ECO:0007669"/>
    <property type="project" value="TreeGrafter"/>
</dbReference>
<keyword evidence="2 5" id="KW-0812">Transmembrane</keyword>